<dbReference type="InterPro" id="IPR036397">
    <property type="entry name" value="RNaseH_sf"/>
</dbReference>
<evidence type="ECO:0000313" key="2">
    <source>
        <dbReference type="EMBL" id="KAH3864543.1"/>
    </source>
</evidence>
<evidence type="ECO:0000313" key="3">
    <source>
        <dbReference type="Proteomes" id="UP000828390"/>
    </source>
</evidence>
<dbReference type="Gene3D" id="3.30.420.10">
    <property type="entry name" value="Ribonuclease H-like superfamily/Ribonuclease H"/>
    <property type="match status" value="1"/>
</dbReference>
<evidence type="ECO:0000259" key="1">
    <source>
        <dbReference type="PROSITE" id="PS50994"/>
    </source>
</evidence>
<dbReference type="Pfam" id="PF24764">
    <property type="entry name" value="rva_4"/>
    <property type="match status" value="1"/>
</dbReference>
<organism evidence="2 3">
    <name type="scientific">Dreissena polymorpha</name>
    <name type="common">Zebra mussel</name>
    <name type="synonym">Mytilus polymorpha</name>
    <dbReference type="NCBI Taxonomy" id="45954"/>
    <lineage>
        <taxon>Eukaryota</taxon>
        <taxon>Metazoa</taxon>
        <taxon>Spiralia</taxon>
        <taxon>Lophotrochozoa</taxon>
        <taxon>Mollusca</taxon>
        <taxon>Bivalvia</taxon>
        <taxon>Autobranchia</taxon>
        <taxon>Heteroconchia</taxon>
        <taxon>Euheterodonta</taxon>
        <taxon>Imparidentia</taxon>
        <taxon>Neoheterodontei</taxon>
        <taxon>Myida</taxon>
        <taxon>Dreissenoidea</taxon>
        <taxon>Dreissenidae</taxon>
        <taxon>Dreissena</taxon>
    </lineage>
</organism>
<reference evidence="2" key="2">
    <citation type="submission" date="2020-11" db="EMBL/GenBank/DDBJ databases">
        <authorList>
            <person name="McCartney M.A."/>
            <person name="Auch B."/>
            <person name="Kono T."/>
            <person name="Mallez S."/>
            <person name="Becker A."/>
            <person name="Gohl D.M."/>
            <person name="Silverstein K.A.T."/>
            <person name="Koren S."/>
            <person name="Bechman K.B."/>
            <person name="Herman A."/>
            <person name="Abrahante J.E."/>
            <person name="Garbe J."/>
        </authorList>
    </citation>
    <scope>NUCLEOTIDE SEQUENCE</scope>
    <source>
        <strain evidence="2">Duluth1</strain>
        <tissue evidence="2">Whole animal</tissue>
    </source>
</reference>
<dbReference type="InterPro" id="IPR058913">
    <property type="entry name" value="Integrase_dom_put"/>
</dbReference>
<dbReference type="PANTHER" id="PTHR46791">
    <property type="entry name" value="EXPRESSED PROTEIN"/>
    <property type="match status" value="1"/>
</dbReference>
<dbReference type="GO" id="GO:0003676">
    <property type="term" value="F:nucleic acid binding"/>
    <property type="evidence" value="ECO:0007669"/>
    <property type="project" value="InterPro"/>
</dbReference>
<name>A0A9D4LVJ9_DREPO</name>
<protein>
    <recommendedName>
        <fullName evidence="1">Integrase catalytic domain-containing protein</fullName>
    </recommendedName>
</protein>
<dbReference type="EMBL" id="JAIWYP010000002">
    <property type="protein sequence ID" value="KAH3864543.1"/>
    <property type="molecule type" value="Genomic_DNA"/>
</dbReference>
<reference evidence="2" key="1">
    <citation type="journal article" date="2019" name="bioRxiv">
        <title>The Genome of the Zebra Mussel, Dreissena polymorpha: A Resource for Invasive Species Research.</title>
        <authorList>
            <person name="McCartney M.A."/>
            <person name="Auch B."/>
            <person name="Kono T."/>
            <person name="Mallez S."/>
            <person name="Zhang Y."/>
            <person name="Obille A."/>
            <person name="Becker A."/>
            <person name="Abrahante J.E."/>
            <person name="Garbe J."/>
            <person name="Badalamenti J.P."/>
            <person name="Herman A."/>
            <person name="Mangelson H."/>
            <person name="Liachko I."/>
            <person name="Sullivan S."/>
            <person name="Sone E.D."/>
            <person name="Koren S."/>
            <person name="Silverstein K.A.T."/>
            <person name="Beckman K.B."/>
            <person name="Gohl D.M."/>
        </authorList>
    </citation>
    <scope>NUCLEOTIDE SEQUENCE</scope>
    <source>
        <strain evidence="2">Duluth1</strain>
        <tissue evidence="2">Whole animal</tissue>
    </source>
</reference>
<dbReference type="OrthoDB" id="6285084at2759"/>
<dbReference type="SUPFAM" id="SSF53098">
    <property type="entry name" value="Ribonuclease H-like"/>
    <property type="match status" value="1"/>
</dbReference>
<comment type="caution">
    <text evidence="2">The sequence shown here is derived from an EMBL/GenBank/DDBJ whole genome shotgun (WGS) entry which is preliminary data.</text>
</comment>
<dbReference type="PROSITE" id="PS50994">
    <property type="entry name" value="INTEGRASE"/>
    <property type="match status" value="1"/>
</dbReference>
<dbReference type="InterPro" id="IPR001584">
    <property type="entry name" value="Integrase_cat-core"/>
</dbReference>
<gene>
    <name evidence="2" type="ORF">DPMN_027563</name>
</gene>
<dbReference type="GO" id="GO:0015074">
    <property type="term" value="P:DNA integration"/>
    <property type="evidence" value="ECO:0007669"/>
    <property type="project" value="InterPro"/>
</dbReference>
<dbReference type="Proteomes" id="UP000828390">
    <property type="component" value="Unassembled WGS sequence"/>
</dbReference>
<dbReference type="AlphaFoldDB" id="A0A9D4LVJ9"/>
<dbReference type="InterPro" id="IPR012337">
    <property type="entry name" value="RNaseH-like_sf"/>
</dbReference>
<proteinExistence type="predicted"/>
<keyword evidence="3" id="KW-1185">Reference proteome</keyword>
<feature type="domain" description="Integrase catalytic" evidence="1">
    <location>
        <begin position="212"/>
        <end position="393"/>
    </location>
</feature>
<accession>A0A9D4LVJ9</accession>
<sequence>MAAAGEFIDECHRRILNLARVLRENDSSIEILESSYTELTALIRNIRRVSQESPDAVELGHIAESIIHAIDGQKRVLEPAFEFRRPRQLRTKGRPLYYISREHLTHLVELGYTKKQMAQMLHVSTSVVKRRLRLCGINLRARFSTLSDEELDRRVQDFVTGNRNLGQRMVQAMLLTDGHRVQRQRVADSLIRVDEAGVAMRWAHAIQRRTYKVSGPNALWHIDGNHKLIRWGLVIHGGIDGYSRLITFLTVASNNKSATMMESFLGGTTKYGVPSRVRSDHGLENTGVGAFMLGYRGAGRGSFITGRSVHNQRIERMWRDMYRSCTHVFAELFRHLEETGNLHPSNAIHRWCLHFVYLPRIQRALDTFREAWNRHRLRTEGGMTPTQLFFQGVHRFAGQGHTGIDDLVMPPDDADQMIDEAEYGVEEEGLITEEPHEEQVNEEASPLAPEQLVRLRDLVNPLEGSDLGVSLFTETVAFVENVNV</sequence>
<dbReference type="PANTHER" id="PTHR46791:SF5">
    <property type="entry name" value="CLR5 DOMAIN-CONTAINING PROTEIN-RELATED"/>
    <property type="match status" value="1"/>
</dbReference>